<accession>A0A6B8W7A5</accession>
<feature type="compositionally biased region" description="Basic and acidic residues" evidence="1">
    <location>
        <begin position="12"/>
        <end position="28"/>
    </location>
</feature>
<organism evidence="2 3">
    <name type="scientific">Corynebacterium occultum</name>
    <dbReference type="NCBI Taxonomy" id="2675219"/>
    <lineage>
        <taxon>Bacteria</taxon>
        <taxon>Bacillati</taxon>
        <taxon>Actinomycetota</taxon>
        <taxon>Actinomycetes</taxon>
        <taxon>Mycobacteriales</taxon>
        <taxon>Corynebacteriaceae</taxon>
        <taxon>Corynebacterium</taxon>
    </lineage>
</organism>
<dbReference type="EMBL" id="CP046455">
    <property type="protein sequence ID" value="QGU06766.1"/>
    <property type="molecule type" value="Genomic_DNA"/>
</dbReference>
<evidence type="ECO:0000313" key="3">
    <source>
        <dbReference type="Proteomes" id="UP000424462"/>
    </source>
</evidence>
<protein>
    <submittedName>
        <fullName evidence="2">Uncharacterized protein</fullName>
    </submittedName>
</protein>
<proteinExistence type="predicted"/>
<dbReference type="RefSeq" id="WP_156230343.1">
    <property type="nucleotide sequence ID" value="NZ_CP046455.1"/>
</dbReference>
<gene>
    <name evidence="2" type="ORF">COCCU_04090</name>
</gene>
<evidence type="ECO:0000256" key="1">
    <source>
        <dbReference type="SAM" id="MobiDB-lite"/>
    </source>
</evidence>
<dbReference type="AlphaFoldDB" id="A0A6B8W7A5"/>
<keyword evidence="3" id="KW-1185">Reference proteome</keyword>
<evidence type="ECO:0000313" key="2">
    <source>
        <dbReference type="EMBL" id="QGU06766.1"/>
    </source>
</evidence>
<sequence>MTSPRRPRRRVDRPSPAENIDRSVDFPDGRFNIPGGDEERTVLLDPDAEEELQAEEFWKEQQPPHHG</sequence>
<feature type="region of interest" description="Disordered" evidence="1">
    <location>
        <begin position="1"/>
        <end position="39"/>
    </location>
</feature>
<dbReference type="Proteomes" id="UP000424462">
    <property type="component" value="Chromosome"/>
</dbReference>
<reference evidence="2 3" key="1">
    <citation type="submission" date="2019-11" db="EMBL/GenBank/DDBJ databases">
        <title>Complete genome sequence of Corynebacterium kalinowskii 1959, a novel Corynebacterium species isolated from soil of a small paddock in Vilsendorf, Germany.</title>
        <authorList>
            <person name="Schaffert L."/>
            <person name="Ruwe M."/>
            <person name="Milse J."/>
            <person name="Hanuschka K."/>
            <person name="Ortseifen V."/>
            <person name="Droste J."/>
            <person name="Brandt D."/>
            <person name="Schlueter L."/>
            <person name="Kutter Y."/>
            <person name="Vinke S."/>
            <person name="Viehoefer P."/>
            <person name="Jacob L."/>
            <person name="Luebke N.-C."/>
            <person name="Schulte-Berndt E."/>
            <person name="Hain C."/>
            <person name="Linder M."/>
            <person name="Schmidt P."/>
            <person name="Wollenschlaeger L."/>
            <person name="Luttermann T."/>
            <person name="Thieme E."/>
            <person name="Hassa J."/>
            <person name="Haak M."/>
            <person name="Wittchen M."/>
            <person name="Mentz A."/>
            <person name="Persicke M."/>
            <person name="Busche T."/>
            <person name="Ruckert C."/>
        </authorList>
    </citation>
    <scope>NUCLEOTIDE SEQUENCE [LARGE SCALE GENOMIC DNA]</scope>
    <source>
        <strain evidence="2 3">2039</strain>
    </source>
</reference>
<name>A0A6B8W7A5_9CORY</name>
<feature type="compositionally biased region" description="Basic residues" evidence="1">
    <location>
        <begin position="1"/>
        <end position="11"/>
    </location>
</feature>
<dbReference type="KEGG" id="cok:COCCU_04090"/>